<evidence type="ECO:0000313" key="2">
    <source>
        <dbReference type="Proteomes" id="UP000829992"/>
    </source>
</evidence>
<evidence type="ECO:0000313" key="1">
    <source>
        <dbReference type="EMBL" id="UQT54817.1"/>
    </source>
</evidence>
<reference evidence="1 2" key="1">
    <citation type="submission" date="2022-05" db="EMBL/GenBank/DDBJ databases">
        <authorList>
            <person name="Zhou X."/>
            <person name="Li K."/>
            <person name="Man Y."/>
        </authorList>
    </citation>
    <scope>NUCLEOTIDE SEQUENCE [LARGE SCALE GENOMIC DNA]</scope>
    <source>
        <strain evidence="1 2">MS405</strain>
    </source>
</reference>
<name>A0ABY4PN23_9ACTN</name>
<dbReference type="Proteomes" id="UP000829992">
    <property type="component" value="Chromosome"/>
</dbReference>
<keyword evidence="2" id="KW-1185">Reference proteome</keyword>
<gene>
    <name evidence="1" type="ORF">M4V62_06760</name>
</gene>
<protein>
    <submittedName>
        <fullName evidence="1">Uncharacterized protein</fullName>
    </submittedName>
</protein>
<dbReference type="EMBL" id="CP097289">
    <property type="protein sequence ID" value="UQT54817.1"/>
    <property type="molecule type" value="Genomic_DNA"/>
</dbReference>
<accession>A0ABY4PN23</accession>
<dbReference type="RefSeq" id="WP_249586308.1">
    <property type="nucleotide sequence ID" value="NZ_BAAAQL010000059.1"/>
</dbReference>
<organism evidence="1 2">
    <name type="scientific">Streptomyces durmitorensis</name>
    <dbReference type="NCBI Taxonomy" id="319947"/>
    <lineage>
        <taxon>Bacteria</taxon>
        <taxon>Bacillati</taxon>
        <taxon>Actinomycetota</taxon>
        <taxon>Actinomycetes</taxon>
        <taxon>Kitasatosporales</taxon>
        <taxon>Streptomycetaceae</taxon>
        <taxon>Streptomyces</taxon>
    </lineage>
</organism>
<proteinExistence type="predicted"/>
<sequence>MPALTLSRGVADWPEQGYDGWVLLGMVTLSLLPVIRLFLQTLNAGSIEVAGVSLSFAAASESAAEAVRTATLTENLDTPEDMPLERTSLRSILRALRRAHDSEVTVVDLRQGQTWWETRLFILIAGAARRDRTQAIAFVGERNGTPGTFLGWAPPSRLLAAHLRSDPLLSAAHERARAKTAAWQLGQPLPNPHASVTPSVMLPWGTNQSLPPVENQTPDPAFAFELYLQQNLDRPSPESGRLVTIQRLRELYEVFLVTDSIDAQTPDDAWAEVVLTASPRRFFAVTKAGKFKALIPRDALVAALVTRLVRAEDSPS</sequence>